<dbReference type="EMBL" id="PP856713">
    <property type="protein sequence ID" value="XCH39648.1"/>
    <property type="molecule type" value="Genomic_DNA"/>
</dbReference>
<evidence type="ECO:0008006" key="4">
    <source>
        <dbReference type="Google" id="ProtNLM"/>
    </source>
</evidence>
<keyword evidence="1" id="KW-0175">Coiled coil</keyword>
<evidence type="ECO:0000256" key="1">
    <source>
        <dbReference type="SAM" id="Coils"/>
    </source>
</evidence>
<reference evidence="3" key="1">
    <citation type="submission" date="2024-05" db="EMBL/GenBank/DDBJ databases">
        <authorList>
            <person name="Mugo M.M."/>
            <person name="Musyoki A.M."/>
            <person name="Makumi A.M."/>
            <person name="Mutai I."/>
            <person name="Drechsel O."/>
            <person name="Kering K.K."/>
            <person name="Muturi P."/>
            <person name="Mbae C.K."/>
            <person name="Kariuki S.M."/>
        </authorList>
    </citation>
    <scope>NUCLEOTIDE SEQUENCE</scope>
</reference>
<organism evidence="3">
    <name type="scientific">Salmonella phage vB_STmST19_KE08</name>
    <dbReference type="NCBI Taxonomy" id="3161165"/>
    <lineage>
        <taxon>Viruses</taxon>
        <taxon>Duplodnaviria</taxon>
        <taxon>Heunggongvirae</taxon>
        <taxon>Uroviricota</taxon>
        <taxon>Caudoviricetes</taxon>
    </lineage>
</organism>
<feature type="region of interest" description="Disordered" evidence="2">
    <location>
        <begin position="450"/>
        <end position="470"/>
    </location>
</feature>
<feature type="coiled-coil region" evidence="1">
    <location>
        <begin position="383"/>
        <end position="410"/>
    </location>
</feature>
<sequence length="470" mass="52026">MIVKIGDKWVVKSKDGSQQFGEYDTEEAAKKRLAEVEAFKHMNNKLQVNVLTTINSASNISEQIIDGDPHYVIKNVVPVVDDVVMNNGLYPGEEIRKSYHGLDGKPAPYNHPMIDGKYVSASMTRAANQFSVGAWIENSSHDGSKALVDLKVNKVIAERSEKGQELLSRIEALMNSAEDAEPIHVSTGLLLNREAAEGTSKGKKYTWIARNMEWDHLAILPPGVPGAGTPEDGVGIFATNGEQIERITVNLEDSTVPDESANKINYKSWLHKAINYITNKSELSFENISEQIRQILKAEVGEDVWPYIVAVYDDRVGFEIKGQIFQQFYIVEDDVVKLVGERVKAVYKTELEPVKSTEGEISMTNEELQAVLADALKPVQESLTAVNQKLTDIEAENVKLKEQLQANTEQEETAMRAAIIAELKLPESAVNALKGEALRETYALTSKPAALKGGFQPNHADDDFDMEAPE</sequence>
<name>A0AAU8GCI6_9CAUD</name>
<accession>A0AAU8GCI6</accession>
<evidence type="ECO:0000313" key="3">
    <source>
        <dbReference type="EMBL" id="XCH39648.1"/>
    </source>
</evidence>
<evidence type="ECO:0000256" key="2">
    <source>
        <dbReference type="SAM" id="MobiDB-lite"/>
    </source>
</evidence>
<proteinExistence type="predicted"/>
<gene>
    <name evidence="3" type="ORF">FANJXIIC_CDS0056</name>
</gene>
<protein>
    <recommendedName>
        <fullName evidence="4">Portal protein</fullName>
    </recommendedName>
</protein>